<evidence type="ECO:0000313" key="2">
    <source>
        <dbReference type="Proteomes" id="UP000319213"/>
    </source>
</evidence>
<keyword evidence="2" id="KW-1185">Reference proteome</keyword>
<dbReference type="EMBL" id="VFPQ01000001">
    <property type="protein sequence ID" value="TQM74362.1"/>
    <property type="molecule type" value="Genomic_DNA"/>
</dbReference>
<dbReference type="RefSeq" id="WP_142258545.1">
    <property type="nucleotide sequence ID" value="NZ_BMPV01000006.1"/>
</dbReference>
<organism evidence="1 2">
    <name type="scientific">Thermopolyspora flexuosa</name>
    <dbReference type="NCBI Taxonomy" id="103836"/>
    <lineage>
        <taxon>Bacteria</taxon>
        <taxon>Bacillati</taxon>
        <taxon>Actinomycetota</taxon>
        <taxon>Actinomycetes</taxon>
        <taxon>Streptosporangiales</taxon>
        <taxon>Streptosporangiaceae</taxon>
        <taxon>Thermopolyspora</taxon>
    </lineage>
</organism>
<proteinExistence type="predicted"/>
<dbReference type="AlphaFoldDB" id="A0A543IUX3"/>
<evidence type="ECO:0000313" key="1">
    <source>
        <dbReference type="EMBL" id="TQM74362.1"/>
    </source>
</evidence>
<gene>
    <name evidence="1" type="ORF">FHX40_1032</name>
</gene>
<accession>A0A543IUX3</accession>
<reference evidence="1 2" key="1">
    <citation type="submission" date="2019-06" db="EMBL/GenBank/DDBJ databases">
        <title>Sequencing the genomes of 1000 actinobacteria strains.</title>
        <authorList>
            <person name="Klenk H.-P."/>
        </authorList>
    </citation>
    <scope>NUCLEOTIDE SEQUENCE [LARGE SCALE GENOMIC DNA]</scope>
    <source>
        <strain evidence="1 2">DSM 43186</strain>
    </source>
</reference>
<dbReference type="NCBIfam" id="NF038146">
    <property type="entry name" value="LxmA_leader"/>
    <property type="match status" value="1"/>
</dbReference>
<dbReference type="Proteomes" id="UP000319213">
    <property type="component" value="Unassembled WGS sequence"/>
</dbReference>
<sequence>MQAMLTEELVTGYRSYAEAADLNVGAAADVPASSPFCGFVASFMFSYVTTNGPGRNKAVV</sequence>
<comment type="caution">
    <text evidence="1">The sequence shown here is derived from an EMBL/GenBank/DDBJ whole genome shotgun (WGS) entry which is preliminary data.</text>
</comment>
<name>A0A543IUX3_9ACTN</name>
<dbReference type="InterPro" id="IPR049906">
    <property type="entry name" value="LxmA-like_leader"/>
</dbReference>
<protein>
    <submittedName>
        <fullName evidence="1">Uncharacterized protein</fullName>
    </submittedName>
</protein>
<dbReference type="OrthoDB" id="5194726at2"/>